<sequence length="124" mass="13916">MLYKPMSERVFKTAWFAKAAKKARISDKALSKAIGQVALGQADDLGGGVFKKRLNDNMHRSIVLAKAGEFWVFAFLFAKKDRANIDDDELLAFRKLADLYRQKTKADLEAEIEIGALLEIDHGD</sequence>
<dbReference type="Proteomes" id="UP000321717">
    <property type="component" value="Unassembled WGS sequence"/>
</dbReference>
<comment type="caution">
    <text evidence="1">The sequence shown here is derived from an EMBL/GenBank/DDBJ whole genome shotgun (WGS) entry which is preliminary data.</text>
</comment>
<dbReference type="PIRSF" id="PIRSF018634">
    <property type="entry name" value="UCP018634"/>
    <property type="match status" value="1"/>
</dbReference>
<protein>
    <recommendedName>
        <fullName evidence="3">Addiction module toxin RelE</fullName>
    </recommendedName>
</protein>
<gene>
    <name evidence="1" type="ORF">RNA01_15970</name>
</gene>
<reference evidence="1 2" key="1">
    <citation type="submission" date="2019-07" db="EMBL/GenBank/DDBJ databases">
        <title>Whole genome shotgun sequence of Rhizobium naphthalenivorans NBRC 107585.</title>
        <authorList>
            <person name="Hosoyama A."/>
            <person name="Uohara A."/>
            <person name="Ohji S."/>
            <person name="Ichikawa N."/>
        </authorList>
    </citation>
    <scope>NUCLEOTIDE SEQUENCE [LARGE SCALE GENOMIC DNA]</scope>
    <source>
        <strain evidence="1 2">NBRC 107585</strain>
    </source>
</reference>
<evidence type="ECO:0000313" key="1">
    <source>
        <dbReference type="EMBL" id="GEO84665.1"/>
    </source>
</evidence>
<name>A0A512HGT3_9HYPH</name>
<evidence type="ECO:0000313" key="2">
    <source>
        <dbReference type="Proteomes" id="UP000321717"/>
    </source>
</evidence>
<dbReference type="InterPro" id="IPR009387">
    <property type="entry name" value="HigB-2"/>
</dbReference>
<accession>A0A512HGT3</accession>
<evidence type="ECO:0008006" key="3">
    <source>
        <dbReference type="Google" id="ProtNLM"/>
    </source>
</evidence>
<keyword evidence="2" id="KW-1185">Reference proteome</keyword>
<dbReference type="AlphaFoldDB" id="A0A512HGT3"/>
<dbReference type="Pfam" id="PF06296">
    <property type="entry name" value="RelE"/>
    <property type="match status" value="1"/>
</dbReference>
<proteinExistence type="predicted"/>
<dbReference type="EMBL" id="BJZP01000006">
    <property type="protein sequence ID" value="GEO84665.1"/>
    <property type="molecule type" value="Genomic_DNA"/>
</dbReference>
<organism evidence="1 2">
    <name type="scientific">Ciceribacter naphthalenivorans</name>
    <dbReference type="NCBI Taxonomy" id="1118451"/>
    <lineage>
        <taxon>Bacteria</taxon>
        <taxon>Pseudomonadati</taxon>
        <taxon>Pseudomonadota</taxon>
        <taxon>Alphaproteobacteria</taxon>
        <taxon>Hyphomicrobiales</taxon>
        <taxon>Rhizobiaceae</taxon>
        <taxon>Ciceribacter</taxon>
    </lineage>
</organism>